<dbReference type="EMBL" id="QJKH01000001">
    <property type="protein sequence ID" value="PXX81675.1"/>
    <property type="molecule type" value="Genomic_DNA"/>
</dbReference>
<evidence type="ECO:0000313" key="2">
    <source>
        <dbReference type="EMBL" id="PXX81675.1"/>
    </source>
</evidence>
<comment type="caution">
    <text evidence="2">The sequence shown here is derived from an EMBL/GenBank/DDBJ whole genome shotgun (WGS) entry which is preliminary data.</text>
</comment>
<proteinExistence type="predicted"/>
<reference evidence="2 3" key="1">
    <citation type="submission" date="2018-05" db="EMBL/GenBank/DDBJ databases">
        <title>Genomic Encyclopedia of Type Strains, Phase IV (KMG-IV): sequencing the most valuable type-strain genomes for metagenomic binning, comparative biology and taxonomic classification.</title>
        <authorList>
            <person name="Goeker M."/>
        </authorList>
    </citation>
    <scope>NUCLEOTIDE SEQUENCE [LARGE SCALE GENOMIC DNA]</scope>
    <source>
        <strain evidence="2 3">JC118</strain>
    </source>
</reference>
<dbReference type="STRING" id="1034346.GCA_000313565_00283"/>
<dbReference type="RefSeq" id="WP_022936592.1">
    <property type="nucleotide sequence ID" value="NZ_CABKRQ010000001.1"/>
</dbReference>
<accession>A0A318L152</accession>
<feature type="signal peptide" evidence="1">
    <location>
        <begin position="1"/>
        <end position="22"/>
    </location>
</feature>
<protein>
    <submittedName>
        <fullName evidence="2">Uncharacterized protein</fullName>
    </submittedName>
</protein>
<feature type="chain" id="PRO_5039472964" evidence="1">
    <location>
        <begin position="23"/>
        <end position="180"/>
    </location>
</feature>
<dbReference type="AlphaFoldDB" id="A0A318L152"/>
<name>A0A318L152_9FIRM</name>
<organism evidence="2 3">
    <name type="scientific">Dielma fastidiosa</name>
    <dbReference type="NCBI Taxonomy" id="1034346"/>
    <lineage>
        <taxon>Bacteria</taxon>
        <taxon>Bacillati</taxon>
        <taxon>Bacillota</taxon>
        <taxon>Erysipelotrichia</taxon>
        <taxon>Erysipelotrichales</taxon>
        <taxon>Erysipelotrichaceae</taxon>
        <taxon>Dielma</taxon>
    </lineage>
</organism>
<sequence length="180" mass="20201">MKKMFLCFTLLFCTMSNMNHRAADSYSEINDIAANVQASHEIEAFLNELGIDLDAFYDENINLTAAEDSYGGAWIDENNVAHVAFTRIIPEVNLLAKTEFAKVMIEKADFSFAELLQLQNLIFQLEIDAVHSIAIDESGNCLLVGIANDESNAEIFDAIQTVNTENVKIKFEISNGYKRY</sequence>
<keyword evidence="1" id="KW-0732">Signal</keyword>
<gene>
    <name evidence="2" type="ORF">DES51_101287</name>
</gene>
<keyword evidence="3" id="KW-1185">Reference proteome</keyword>
<evidence type="ECO:0000256" key="1">
    <source>
        <dbReference type="SAM" id="SignalP"/>
    </source>
</evidence>
<evidence type="ECO:0000313" key="3">
    <source>
        <dbReference type="Proteomes" id="UP000247612"/>
    </source>
</evidence>
<dbReference type="Proteomes" id="UP000247612">
    <property type="component" value="Unassembled WGS sequence"/>
</dbReference>